<evidence type="ECO:0000256" key="12">
    <source>
        <dbReference type="ARBA" id="ARBA00023180"/>
    </source>
</evidence>
<evidence type="ECO:0000256" key="10">
    <source>
        <dbReference type="ARBA" id="ARBA00022989"/>
    </source>
</evidence>
<evidence type="ECO:0000313" key="15">
    <source>
        <dbReference type="Proteomes" id="UP001341281"/>
    </source>
</evidence>
<organism evidence="14 15">
    <name type="scientific">Paspalum notatum var. saurae</name>
    <dbReference type="NCBI Taxonomy" id="547442"/>
    <lineage>
        <taxon>Eukaryota</taxon>
        <taxon>Viridiplantae</taxon>
        <taxon>Streptophyta</taxon>
        <taxon>Embryophyta</taxon>
        <taxon>Tracheophyta</taxon>
        <taxon>Spermatophyta</taxon>
        <taxon>Magnoliopsida</taxon>
        <taxon>Liliopsida</taxon>
        <taxon>Poales</taxon>
        <taxon>Poaceae</taxon>
        <taxon>PACMAD clade</taxon>
        <taxon>Panicoideae</taxon>
        <taxon>Andropogonodae</taxon>
        <taxon>Paspaleae</taxon>
        <taxon>Paspalinae</taxon>
        <taxon>Paspalum</taxon>
    </lineage>
</organism>
<dbReference type="InterPro" id="IPR032675">
    <property type="entry name" value="LRR_dom_sf"/>
</dbReference>
<dbReference type="EMBL" id="CP144745">
    <property type="protein sequence ID" value="WVZ51099.1"/>
    <property type="molecule type" value="Genomic_DNA"/>
</dbReference>
<evidence type="ECO:0000256" key="6">
    <source>
        <dbReference type="ARBA" id="ARBA00022626"/>
    </source>
</evidence>
<dbReference type="PANTHER" id="PTHR48063:SF95">
    <property type="entry name" value="OS11G0564900 PROTEIN"/>
    <property type="match status" value="1"/>
</dbReference>
<proteinExistence type="inferred from homology"/>
<dbReference type="Gene3D" id="3.80.10.10">
    <property type="entry name" value="Ribonuclease Inhibitor"/>
    <property type="match status" value="3"/>
</dbReference>
<gene>
    <name evidence="14" type="ORF">U9M48_002277</name>
</gene>
<dbReference type="AlphaFoldDB" id="A0AAQ3PKP8"/>
<dbReference type="InterPro" id="IPR001611">
    <property type="entry name" value="Leu-rich_rpt"/>
</dbReference>
<keyword evidence="7 13" id="KW-0812">Transmembrane</keyword>
<dbReference type="SUPFAM" id="SSF52047">
    <property type="entry name" value="RNI-like"/>
    <property type="match status" value="1"/>
</dbReference>
<evidence type="ECO:0000256" key="9">
    <source>
        <dbReference type="ARBA" id="ARBA00022737"/>
    </source>
</evidence>
<dbReference type="SUPFAM" id="SSF52058">
    <property type="entry name" value="L domain-like"/>
    <property type="match status" value="1"/>
</dbReference>
<evidence type="ECO:0000256" key="1">
    <source>
        <dbReference type="ARBA" id="ARBA00004162"/>
    </source>
</evidence>
<dbReference type="GO" id="GO:0009742">
    <property type="term" value="P:brassinosteroid mediated signaling pathway"/>
    <property type="evidence" value="ECO:0007669"/>
    <property type="project" value="UniProtKB-KW"/>
</dbReference>
<evidence type="ECO:0000256" key="7">
    <source>
        <dbReference type="ARBA" id="ARBA00022692"/>
    </source>
</evidence>
<keyword evidence="4" id="KW-1003">Cell membrane</keyword>
<dbReference type="PRINTS" id="PR00019">
    <property type="entry name" value="LEURICHRPT"/>
</dbReference>
<accession>A0AAQ3PKP8</accession>
<reference evidence="14 15" key="1">
    <citation type="submission" date="2024-02" db="EMBL/GenBank/DDBJ databases">
        <title>High-quality chromosome-scale genome assembly of Pensacola bahiagrass (Paspalum notatum Flugge var. saurae).</title>
        <authorList>
            <person name="Vega J.M."/>
            <person name="Podio M."/>
            <person name="Orjuela J."/>
            <person name="Siena L.A."/>
            <person name="Pessino S.C."/>
            <person name="Combes M.C."/>
            <person name="Mariac C."/>
            <person name="Albertini E."/>
            <person name="Pupilli F."/>
            <person name="Ortiz J.P.A."/>
            <person name="Leblanc O."/>
        </authorList>
    </citation>
    <scope>NUCLEOTIDE SEQUENCE [LARGE SCALE GENOMIC DNA]</scope>
    <source>
        <strain evidence="14">R1</strain>
        <tissue evidence="14">Leaf</tissue>
    </source>
</reference>
<name>A0AAQ3PKP8_PASNO</name>
<feature type="transmembrane region" description="Helical" evidence="13">
    <location>
        <begin position="72"/>
        <end position="95"/>
    </location>
</feature>
<keyword evidence="5" id="KW-0433">Leucine-rich repeat</keyword>
<evidence type="ECO:0000313" key="14">
    <source>
        <dbReference type="EMBL" id="WVZ51099.1"/>
    </source>
</evidence>
<sequence>MSGSILENLGSIKSLESLDLSRNNFSGEIPQKFPQGRQLETLYTEDPSIYDGNNGTETTGIHKASENVTESMLFYVGLGCGFMAGLWIVFCIFTVKENMETTMSVDLKDLSALQQLQLRGSLSHGNIKDLIYKLPHSNISDDIQQEMTGNFSNLFNLELSDNHLTGTIPSDIANIIPIIGIIDLSGNNITGAIPRAMRNCSSLDTLILRSNQLSGSIPILPRNLIRLDLSMNFLSGPLPLDIGAPDFERIILSSNYITGQIPESICEPQYMEVLDLSNNFMEGIIPRCLQRKSMLFLLLSHNSFSGILPSSLRGSILAYMDLSWNKFNGTLPQWIGDLASLRFLQLSHNMFYGHIPSNITNLRYLKYLNLAGNNLSGAMPRSLPNLVSMTDKHPKSLVDWFNSYTDSESNAFGGIMSVLMKRQERNYGDRIDGVVGIDLSCNQLTGTIPNEITSLNRLLNLNLSWNQLSGNIVDNLGSIKSLESLDLSQNSLSGEIPPSLADLTYLGYLDLSYNNLSGRIPQGRQLDTLYAEAPSMYDGNSGLCGPPLQRACSGGKLPENGNQNTSEKISESKFLYFGLGSGFMAGIWVAFCVLLFKRMWRIACFRMFEEICDKMYVCVIVTWRSVL</sequence>
<comment type="subcellular location">
    <subcellularLocation>
        <location evidence="1">Cell membrane</location>
        <topology evidence="1">Single-pass membrane protein</topology>
    </subcellularLocation>
    <subcellularLocation>
        <location evidence="2">Membrane</location>
        <topology evidence="2">Single-pass type I membrane protein</topology>
    </subcellularLocation>
</comment>
<dbReference type="Pfam" id="PF00560">
    <property type="entry name" value="LRR_1"/>
    <property type="match status" value="8"/>
</dbReference>
<dbReference type="FunFam" id="3.80.10.10:FF:000111">
    <property type="entry name" value="LRR receptor-like serine/threonine-protein kinase ERECTA"/>
    <property type="match status" value="1"/>
</dbReference>
<evidence type="ECO:0000256" key="4">
    <source>
        <dbReference type="ARBA" id="ARBA00022475"/>
    </source>
</evidence>
<evidence type="ECO:0000256" key="3">
    <source>
        <dbReference type="ARBA" id="ARBA00009592"/>
    </source>
</evidence>
<keyword evidence="9" id="KW-0677">Repeat</keyword>
<keyword evidence="10 13" id="KW-1133">Transmembrane helix</keyword>
<evidence type="ECO:0000256" key="11">
    <source>
        <dbReference type="ARBA" id="ARBA00023136"/>
    </source>
</evidence>
<dbReference type="Proteomes" id="UP001341281">
    <property type="component" value="Chromosome 01"/>
</dbReference>
<keyword evidence="11 13" id="KW-0472">Membrane</keyword>
<evidence type="ECO:0000256" key="5">
    <source>
        <dbReference type="ARBA" id="ARBA00022614"/>
    </source>
</evidence>
<keyword evidence="6" id="KW-1070">Brassinosteroid signaling pathway</keyword>
<keyword evidence="12" id="KW-0325">Glycoprotein</keyword>
<dbReference type="Pfam" id="PF13855">
    <property type="entry name" value="LRR_8"/>
    <property type="match status" value="1"/>
</dbReference>
<dbReference type="PANTHER" id="PTHR48063">
    <property type="entry name" value="LRR RECEPTOR-LIKE KINASE"/>
    <property type="match status" value="1"/>
</dbReference>
<protein>
    <submittedName>
        <fullName evidence="14">Uncharacterized protein</fullName>
    </submittedName>
</protein>
<feature type="transmembrane region" description="Helical" evidence="13">
    <location>
        <begin position="574"/>
        <end position="596"/>
    </location>
</feature>
<comment type="similarity">
    <text evidence="3">Belongs to the RLP family.</text>
</comment>
<evidence type="ECO:0000256" key="13">
    <source>
        <dbReference type="SAM" id="Phobius"/>
    </source>
</evidence>
<evidence type="ECO:0000256" key="2">
    <source>
        <dbReference type="ARBA" id="ARBA00004479"/>
    </source>
</evidence>
<dbReference type="FunFam" id="3.80.10.10:FF:000095">
    <property type="entry name" value="LRR receptor-like serine/threonine-protein kinase GSO1"/>
    <property type="match status" value="1"/>
</dbReference>
<dbReference type="InterPro" id="IPR046956">
    <property type="entry name" value="RLP23-like"/>
</dbReference>
<dbReference type="GO" id="GO:0005886">
    <property type="term" value="C:plasma membrane"/>
    <property type="evidence" value="ECO:0007669"/>
    <property type="project" value="UniProtKB-SubCell"/>
</dbReference>
<keyword evidence="15" id="KW-1185">Reference proteome</keyword>
<keyword evidence="8" id="KW-0732">Signal</keyword>
<evidence type="ECO:0000256" key="8">
    <source>
        <dbReference type="ARBA" id="ARBA00022729"/>
    </source>
</evidence>